<protein>
    <submittedName>
        <fullName evidence="9">Siderophore iron transporter</fullName>
    </submittedName>
</protein>
<dbReference type="PANTHER" id="PTHR23501">
    <property type="entry name" value="MAJOR FACILITATOR SUPERFAMILY"/>
    <property type="match status" value="1"/>
</dbReference>
<keyword evidence="4 7" id="KW-1133">Transmembrane helix</keyword>
<feature type="compositionally biased region" description="Basic and acidic residues" evidence="6">
    <location>
        <begin position="601"/>
        <end position="618"/>
    </location>
</feature>
<evidence type="ECO:0000256" key="3">
    <source>
        <dbReference type="ARBA" id="ARBA00022692"/>
    </source>
</evidence>
<comment type="subcellular location">
    <subcellularLocation>
        <location evidence="1">Membrane</location>
        <topology evidence="1">Multi-pass membrane protein</topology>
    </subcellularLocation>
</comment>
<keyword evidence="3 7" id="KW-0812">Transmembrane</keyword>
<dbReference type="GO" id="GO:0022857">
    <property type="term" value="F:transmembrane transporter activity"/>
    <property type="evidence" value="ECO:0007669"/>
    <property type="project" value="InterPro"/>
</dbReference>
<reference evidence="9 10" key="1">
    <citation type="submission" date="2018-02" db="EMBL/GenBank/DDBJ databases">
        <title>The genomes of Aspergillus section Nigri reveals drivers in fungal speciation.</title>
        <authorList>
            <consortium name="DOE Joint Genome Institute"/>
            <person name="Vesth T.C."/>
            <person name="Nybo J."/>
            <person name="Theobald S."/>
            <person name="Brandl J."/>
            <person name="Frisvad J.C."/>
            <person name="Nielsen K.F."/>
            <person name="Lyhne E.K."/>
            <person name="Kogle M.E."/>
            <person name="Kuo A."/>
            <person name="Riley R."/>
            <person name="Clum A."/>
            <person name="Nolan M."/>
            <person name="Lipzen A."/>
            <person name="Salamov A."/>
            <person name="Henrissat B."/>
            <person name="Wiebenga A."/>
            <person name="De vries R.P."/>
            <person name="Grigoriev I.V."/>
            <person name="Mortensen U.H."/>
            <person name="Andersen M.R."/>
            <person name="Baker S.E."/>
        </authorList>
    </citation>
    <scope>NUCLEOTIDE SEQUENCE [LARGE SCALE GENOMIC DNA]</scope>
    <source>
        <strain evidence="9 10">CBS 115571</strain>
    </source>
</reference>
<feature type="transmembrane region" description="Helical" evidence="7">
    <location>
        <begin position="468"/>
        <end position="491"/>
    </location>
</feature>
<dbReference type="PANTHER" id="PTHR23501:SF109">
    <property type="entry name" value="MAJOR FACILITATOR SUPERFAMILY (MFS) PROFILE DOMAIN-CONTAINING PROTEIN-RELATED"/>
    <property type="match status" value="1"/>
</dbReference>
<accession>A0A2V5H7P6</accession>
<feature type="domain" description="Major facilitator superfamily (MFS) profile" evidence="8">
    <location>
        <begin position="35"/>
        <end position="588"/>
    </location>
</feature>
<gene>
    <name evidence="9" type="ORF">BO99DRAFT_472951</name>
</gene>
<dbReference type="AlphaFoldDB" id="A0A2V5H7P6"/>
<feature type="transmembrane region" description="Helical" evidence="7">
    <location>
        <begin position="259"/>
        <end position="282"/>
    </location>
</feature>
<feature type="transmembrane region" description="Helical" evidence="7">
    <location>
        <begin position="232"/>
        <end position="253"/>
    </location>
</feature>
<dbReference type="EMBL" id="KZ825126">
    <property type="protein sequence ID" value="PYI20325.1"/>
    <property type="molecule type" value="Genomic_DNA"/>
</dbReference>
<feature type="transmembrane region" description="Helical" evidence="7">
    <location>
        <begin position="303"/>
        <end position="324"/>
    </location>
</feature>
<feature type="region of interest" description="Disordered" evidence="6">
    <location>
        <begin position="595"/>
        <end position="618"/>
    </location>
</feature>
<evidence type="ECO:0000256" key="5">
    <source>
        <dbReference type="ARBA" id="ARBA00023136"/>
    </source>
</evidence>
<evidence type="ECO:0000256" key="2">
    <source>
        <dbReference type="ARBA" id="ARBA00022448"/>
    </source>
</evidence>
<keyword evidence="5 7" id="KW-0472">Membrane</keyword>
<feature type="transmembrane region" description="Helical" evidence="7">
    <location>
        <begin position="127"/>
        <end position="151"/>
    </location>
</feature>
<evidence type="ECO:0000259" key="8">
    <source>
        <dbReference type="PROSITE" id="PS50850"/>
    </source>
</evidence>
<feature type="transmembrane region" description="Helical" evidence="7">
    <location>
        <begin position="158"/>
        <end position="179"/>
    </location>
</feature>
<dbReference type="InterPro" id="IPR036259">
    <property type="entry name" value="MFS_trans_sf"/>
</dbReference>
<name>A0A2V5H7P6_ASPV1</name>
<feature type="transmembrane region" description="Helical" evidence="7">
    <location>
        <begin position="191"/>
        <end position="212"/>
    </location>
</feature>
<sequence>MADEKTPQPVEGSIQSKSVDLDQLPTGYYRSPNFIGSVVAVCLMAISLYLGYVLPVNSLTAINQDLGPDPNYSMISTVFTLISGVGLLLVGRLGDIFGRRYILIGGQLLGLVGAIVCATAKNVPTVIGGSVLCGLAAAVQLTFTFVIAELVPNRARPAVNASIFITTLPFSAFGSIIASDFVAHTAASWRWTYYLNMITCGLSIILLVLFYFPPGWDQKRGGQSRLDGLKKFDWIGFVLYAAGVVLVLLGLSWGGTSYAWSSAHVVAVLVVGFVSIIVFVLYEIYAPLEQPLLPMSLLRNPGYAATVCSALVGNMVYFSMSLLWPEAVLYLFTTNTIKAGWLSVSLISYYSITTGVGVIVGEIAAGILMKPLGFTKYQLIASTVIITAFSGALAAINQHHQAYGIAVRLSFVSSLSPDLKHPPLPQTATPTDPLNHQFTAIGGFAVGYLELITLIMCPLYCKPEDIGLASGFLGSAKQIFGTIATAIYVAILQNRITANLPTTVTHAATKAGLPSSSLTDLLEAVAAGTSAALEAVPGMTAKILAAVADAEKTAYAMSFRTVFCVSIAFGGLSIVASLFSREVDTRLDGGVAAKLQGKGEGQSHPEWETKGSVDEEAR</sequence>
<evidence type="ECO:0000256" key="4">
    <source>
        <dbReference type="ARBA" id="ARBA00022989"/>
    </source>
</evidence>
<feature type="transmembrane region" description="Helical" evidence="7">
    <location>
        <begin position="559"/>
        <end position="579"/>
    </location>
</feature>
<keyword evidence="10" id="KW-1185">Reference proteome</keyword>
<dbReference type="Gene3D" id="1.20.1250.20">
    <property type="entry name" value="MFS general substrate transporter like domains"/>
    <property type="match status" value="1"/>
</dbReference>
<evidence type="ECO:0000256" key="1">
    <source>
        <dbReference type="ARBA" id="ARBA00004141"/>
    </source>
</evidence>
<dbReference type="InterPro" id="IPR010573">
    <property type="entry name" value="MFS_Str1/Tri12-like"/>
</dbReference>
<dbReference type="InterPro" id="IPR020846">
    <property type="entry name" value="MFS_dom"/>
</dbReference>
<evidence type="ECO:0000256" key="6">
    <source>
        <dbReference type="SAM" id="MobiDB-lite"/>
    </source>
</evidence>
<feature type="transmembrane region" description="Helical" evidence="7">
    <location>
        <begin position="438"/>
        <end position="461"/>
    </location>
</feature>
<evidence type="ECO:0000313" key="10">
    <source>
        <dbReference type="Proteomes" id="UP000249829"/>
    </source>
</evidence>
<dbReference type="SUPFAM" id="SSF103473">
    <property type="entry name" value="MFS general substrate transporter"/>
    <property type="match status" value="1"/>
</dbReference>
<dbReference type="OMA" id="SYAWHSA"/>
<keyword evidence="2" id="KW-0813">Transport</keyword>
<feature type="transmembrane region" description="Helical" evidence="7">
    <location>
        <begin position="344"/>
        <end position="365"/>
    </location>
</feature>
<feature type="transmembrane region" description="Helical" evidence="7">
    <location>
        <begin position="34"/>
        <end position="52"/>
    </location>
</feature>
<evidence type="ECO:0000313" key="9">
    <source>
        <dbReference type="EMBL" id="PYI20325.1"/>
    </source>
</evidence>
<dbReference type="InterPro" id="IPR053791">
    <property type="entry name" value="MFS_Tri12-like"/>
</dbReference>
<proteinExistence type="predicted"/>
<organism evidence="9 10">
    <name type="scientific">Aspergillus violaceofuscus (strain CBS 115571)</name>
    <dbReference type="NCBI Taxonomy" id="1450538"/>
    <lineage>
        <taxon>Eukaryota</taxon>
        <taxon>Fungi</taxon>
        <taxon>Dikarya</taxon>
        <taxon>Ascomycota</taxon>
        <taxon>Pezizomycotina</taxon>
        <taxon>Eurotiomycetes</taxon>
        <taxon>Eurotiomycetidae</taxon>
        <taxon>Eurotiales</taxon>
        <taxon>Aspergillaceae</taxon>
        <taxon>Aspergillus</taxon>
    </lineage>
</organism>
<dbReference type="PROSITE" id="PS50850">
    <property type="entry name" value="MFS"/>
    <property type="match status" value="1"/>
</dbReference>
<feature type="transmembrane region" description="Helical" evidence="7">
    <location>
        <begin position="102"/>
        <end position="121"/>
    </location>
</feature>
<evidence type="ECO:0000256" key="7">
    <source>
        <dbReference type="SAM" id="Phobius"/>
    </source>
</evidence>
<feature type="transmembrane region" description="Helical" evidence="7">
    <location>
        <begin position="72"/>
        <end position="90"/>
    </location>
</feature>
<dbReference type="GO" id="GO:0005886">
    <property type="term" value="C:plasma membrane"/>
    <property type="evidence" value="ECO:0007669"/>
    <property type="project" value="TreeGrafter"/>
</dbReference>
<dbReference type="CDD" id="cd06179">
    <property type="entry name" value="MFS_TRI12_like"/>
    <property type="match status" value="1"/>
</dbReference>
<feature type="transmembrane region" description="Helical" evidence="7">
    <location>
        <begin position="377"/>
        <end position="396"/>
    </location>
</feature>
<dbReference type="Proteomes" id="UP000249829">
    <property type="component" value="Unassembled WGS sequence"/>
</dbReference>
<dbReference type="Pfam" id="PF06609">
    <property type="entry name" value="TRI12"/>
    <property type="match status" value="2"/>
</dbReference>